<evidence type="ECO:0000313" key="3">
    <source>
        <dbReference type="Proteomes" id="UP000634672"/>
    </source>
</evidence>
<evidence type="ECO:0000259" key="1">
    <source>
        <dbReference type="Pfam" id="PF06114"/>
    </source>
</evidence>
<name>A0ABR7HAZ2_9FIRM</name>
<dbReference type="Gene3D" id="1.10.10.2910">
    <property type="match status" value="1"/>
</dbReference>
<accession>A0ABR7HAZ2</accession>
<reference evidence="2 3" key="1">
    <citation type="submission" date="2020-08" db="EMBL/GenBank/DDBJ databases">
        <title>Genome public.</title>
        <authorList>
            <person name="Liu C."/>
            <person name="Sun Q."/>
        </authorList>
    </citation>
    <scope>NUCLEOTIDE SEQUENCE [LARGE SCALE GENOMIC DNA]</scope>
    <source>
        <strain evidence="2 3">NSJ-66</strain>
    </source>
</reference>
<dbReference type="RefSeq" id="WP_187023193.1">
    <property type="nucleotide sequence ID" value="NZ_JACOPB010000011.1"/>
</dbReference>
<comment type="caution">
    <text evidence="2">The sequence shown here is derived from an EMBL/GenBank/DDBJ whole genome shotgun (WGS) entry which is preliminary data.</text>
</comment>
<gene>
    <name evidence="2" type="ORF">H8S75_20605</name>
</gene>
<sequence>MEHCEVSRIILDVYETCNIKNFPINCIDVIKKLKIPLYKYSELSEIKERECYKVSDDAFKLRGKIYYNDSFPYIRRQRFTLMHEVGHILLSHNGDTKENDDEANEFASHILAPRILIHKYDCRTVRHIYELFGLSYKASNRALSDYRKWYENIAQTTHRASESERQLELLFFPEKKACQKIEYEDYDEEYTPTPQEIYADIRRTLKAGLPLSSKYASLYRMYRKMGLK</sequence>
<keyword evidence="3" id="KW-1185">Reference proteome</keyword>
<feature type="domain" description="IrrE N-terminal-like" evidence="1">
    <location>
        <begin position="62"/>
        <end position="144"/>
    </location>
</feature>
<dbReference type="InterPro" id="IPR010359">
    <property type="entry name" value="IrrE_HExxH"/>
</dbReference>
<dbReference type="Proteomes" id="UP000634672">
    <property type="component" value="Unassembled WGS sequence"/>
</dbReference>
<dbReference type="Pfam" id="PF06114">
    <property type="entry name" value="Peptidase_M78"/>
    <property type="match status" value="1"/>
</dbReference>
<proteinExistence type="predicted"/>
<evidence type="ECO:0000313" key="2">
    <source>
        <dbReference type="EMBL" id="MBC5710356.1"/>
    </source>
</evidence>
<dbReference type="EMBL" id="JACOPB010000011">
    <property type="protein sequence ID" value="MBC5710356.1"/>
    <property type="molecule type" value="Genomic_DNA"/>
</dbReference>
<organism evidence="2 3">
    <name type="scientific">Hungatella hominis</name>
    <dbReference type="NCBI Taxonomy" id="2763050"/>
    <lineage>
        <taxon>Bacteria</taxon>
        <taxon>Bacillati</taxon>
        <taxon>Bacillota</taxon>
        <taxon>Clostridia</taxon>
        <taxon>Lachnospirales</taxon>
        <taxon>Lachnospiraceae</taxon>
        <taxon>Hungatella</taxon>
    </lineage>
</organism>
<protein>
    <submittedName>
        <fullName evidence="2">ImmA/IrrE family metallo-endopeptidase</fullName>
    </submittedName>
</protein>